<keyword evidence="4" id="KW-0227">DNA damage</keyword>
<sequence length="432" mass="49535">MQNIVDVFKRIKETSSRSGKESILKANEGNVEFRRILEFMYNPFVLTGIKAKKLQKFSDFQSNHYHIQFYNVFEAMQYIVQNNSGRDEDVKAIANFINEHEDEEHDFLQDMFTKDYKCGITSGTINKVYGKGTIHEFDVLLAKAFKDHGHKLKGIFYITLKLDGIRCVAIKKDGVVQFYTRQGQPIDDLIDIEAEIAQKLPDNFVLDGELLLENPKRLPSDELFRATQKVVRKDGIKQNLEFNVFDGLPLEEFLEGRSKLKYEARRKEIGELFNNAKPQFIRQLPVLYIGDDKAVISEILQEVVANGHEGLMINTANGHYVTKRSDVLLKVKEMHTVDLQVLELEEGSGKYKGTLGAIVVDYKGYRVGVGSGFTDTERNMLWNTKDIKELSLIGKIAEIQYFEESSNEDGGISLRFPVFKRIRDDKDEPSLH</sequence>
<evidence type="ECO:0000256" key="6">
    <source>
        <dbReference type="ARBA" id="ARBA00034003"/>
    </source>
</evidence>
<evidence type="ECO:0000256" key="3">
    <source>
        <dbReference type="ARBA" id="ARBA00022705"/>
    </source>
</evidence>
<gene>
    <name evidence="9" type="ORF">FPZ44_23875</name>
</gene>
<protein>
    <submittedName>
        <fullName evidence="9">ATP-dependent DNA ligase</fullName>
    </submittedName>
</protein>
<dbReference type="InterPro" id="IPR029319">
    <property type="entry name" value="DNA_ligase_OB"/>
</dbReference>
<dbReference type="GO" id="GO:0006281">
    <property type="term" value="P:DNA repair"/>
    <property type="evidence" value="ECO:0007669"/>
    <property type="project" value="UniProtKB-KW"/>
</dbReference>
<keyword evidence="2 9" id="KW-0436">Ligase</keyword>
<comment type="cofactor">
    <cofactor evidence="1">
        <name>a divalent metal cation</name>
        <dbReference type="ChEBI" id="CHEBI:60240"/>
    </cofactor>
</comment>
<proteinExistence type="predicted"/>
<dbReference type="InterPro" id="IPR050326">
    <property type="entry name" value="NAD_dep_DNA_ligaseB"/>
</dbReference>
<dbReference type="PANTHER" id="PTHR47810">
    <property type="entry name" value="DNA LIGASE"/>
    <property type="match status" value="1"/>
</dbReference>
<comment type="caution">
    <text evidence="9">The sequence shown here is derived from an EMBL/GenBank/DDBJ whole genome shotgun (WGS) entry which is preliminary data.</text>
</comment>
<comment type="catalytic activity">
    <reaction evidence="6">
        <text>ATP + (deoxyribonucleotide)n-3'-hydroxyl + 5'-phospho-(deoxyribonucleotide)m = (deoxyribonucleotide)n+m + AMP + diphosphate.</text>
        <dbReference type="EC" id="6.5.1.1"/>
    </reaction>
</comment>
<keyword evidence="5" id="KW-0234">DNA repair</keyword>
<dbReference type="Pfam" id="PF14743">
    <property type="entry name" value="DNA_ligase_OB_2"/>
    <property type="match status" value="1"/>
</dbReference>
<dbReference type="GO" id="GO:0005524">
    <property type="term" value="F:ATP binding"/>
    <property type="evidence" value="ECO:0007669"/>
    <property type="project" value="InterPro"/>
</dbReference>
<dbReference type="RefSeq" id="WP_144994723.1">
    <property type="nucleotide sequence ID" value="NZ_VNJK01000006.1"/>
</dbReference>
<dbReference type="GO" id="GO:0003910">
    <property type="term" value="F:DNA ligase (ATP) activity"/>
    <property type="evidence" value="ECO:0007669"/>
    <property type="project" value="UniProtKB-EC"/>
</dbReference>
<dbReference type="InterPro" id="IPR012340">
    <property type="entry name" value="NA-bd_OB-fold"/>
</dbReference>
<feature type="domain" description="DNA ligase OB-like" evidence="8">
    <location>
        <begin position="346"/>
        <end position="423"/>
    </location>
</feature>
<evidence type="ECO:0000313" key="9">
    <source>
        <dbReference type="EMBL" id="TVX85990.1"/>
    </source>
</evidence>
<keyword evidence="10" id="KW-1185">Reference proteome</keyword>
<dbReference type="Gene3D" id="3.30.470.30">
    <property type="entry name" value="DNA ligase/mRNA capping enzyme"/>
    <property type="match status" value="1"/>
</dbReference>
<evidence type="ECO:0000256" key="2">
    <source>
        <dbReference type="ARBA" id="ARBA00022598"/>
    </source>
</evidence>
<dbReference type="InterPro" id="IPR012310">
    <property type="entry name" value="DNA_ligase_ATP-dep_cent"/>
</dbReference>
<dbReference type="AlphaFoldDB" id="A0A559IEP8"/>
<dbReference type="EMBL" id="VNJK01000006">
    <property type="protein sequence ID" value="TVX85990.1"/>
    <property type="molecule type" value="Genomic_DNA"/>
</dbReference>
<dbReference type="OrthoDB" id="9802472at2"/>
<evidence type="ECO:0000259" key="7">
    <source>
        <dbReference type="Pfam" id="PF01068"/>
    </source>
</evidence>
<dbReference type="PANTHER" id="PTHR47810:SF1">
    <property type="entry name" value="DNA LIGASE B"/>
    <property type="match status" value="1"/>
</dbReference>
<evidence type="ECO:0000256" key="4">
    <source>
        <dbReference type="ARBA" id="ARBA00022763"/>
    </source>
</evidence>
<evidence type="ECO:0000313" key="10">
    <source>
        <dbReference type="Proteomes" id="UP000318102"/>
    </source>
</evidence>
<feature type="domain" description="ATP-dependent DNA ligase family profile" evidence="7">
    <location>
        <begin position="141"/>
        <end position="332"/>
    </location>
</feature>
<reference evidence="9 10" key="1">
    <citation type="submission" date="2019-07" db="EMBL/GenBank/DDBJ databases">
        <authorList>
            <person name="Kim J."/>
        </authorList>
    </citation>
    <scope>NUCLEOTIDE SEQUENCE [LARGE SCALE GENOMIC DNA]</scope>
    <source>
        <strain evidence="9 10">N4</strain>
    </source>
</reference>
<dbReference type="SUPFAM" id="SSF50249">
    <property type="entry name" value="Nucleic acid-binding proteins"/>
    <property type="match status" value="1"/>
</dbReference>
<organism evidence="9 10">
    <name type="scientific">Paenibacillus agilis</name>
    <dbReference type="NCBI Taxonomy" id="3020863"/>
    <lineage>
        <taxon>Bacteria</taxon>
        <taxon>Bacillati</taxon>
        <taxon>Bacillota</taxon>
        <taxon>Bacilli</taxon>
        <taxon>Bacillales</taxon>
        <taxon>Paenibacillaceae</taxon>
        <taxon>Paenibacillus</taxon>
    </lineage>
</organism>
<evidence type="ECO:0000256" key="5">
    <source>
        <dbReference type="ARBA" id="ARBA00023204"/>
    </source>
</evidence>
<name>A0A559IEP8_9BACL</name>
<accession>A0A559IEP8</accession>
<dbReference type="CDD" id="cd07896">
    <property type="entry name" value="Adenylation_kDNA_ligase_like"/>
    <property type="match status" value="1"/>
</dbReference>
<dbReference type="SUPFAM" id="SSF56091">
    <property type="entry name" value="DNA ligase/mRNA capping enzyme, catalytic domain"/>
    <property type="match status" value="1"/>
</dbReference>
<keyword evidence="3" id="KW-0235">DNA replication</keyword>
<dbReference type="Proteomes" id="UP000318102">
    <property type="component" value="Unassembled WGS sequence"/>
</dbReference>
<dbReference type="CDD" id="cd08041">
    <property type="entry name" value="OBF_kDNA_ligase_like"/>
    <property type="match status" value="1"/>
</dbReference>
<dbReference type="Pfam" id="PF01068">
    <property type="entry name" value="DNA_ligase_A_M"/>
    <property type="match status" value="1"/>
</dbReference>
<dbReference type="Gene3D" id="2.40.50.140">
    <property type="entry name" value="Nucleic acid-binding proteins"/>
    <property type="match status" value="1"/>
</dbReference>
<evidence type="ECO:0000256" key="1">
    <source>
        <dbReference type="ARBA" id="ARBA00001968"/>
    </source>
</evidence>
<dbReference type="GO" id="GO:0006310">
    <property type="term" value="P:DNA recombination"/>
    <property type="evidence" value="ECO:0007669"/>
    <property type="project" value="InterPro"/>
</dbReference>
<evidence type="ECO:0000259" key="8">
    <source>
        <dbReference type="Pfam" id="PF14743"/>
    </source>
</evidence>
<dbReference type="GO" id="GO:0006260">
    <property type="term" value="P:DNA replication"/>
    <property type="evidence" value="ECO:0007669"/>
    <property type="project" value="UniProtKB-KW"/>
</dbReference>